<evidence type="ECO:0000313" key="3">
    <source>
        <dbReference type="EMBL" id="GGC79128.1"/>
    </source>
</evidence>
<name>A0ABQ1NK19_9BACI</name>
<keyword evidence="1" id="KW-1133">Transmembrane helix</keyword>
<gene>
    <name evidence="3" type="ORF">GCM10007216_06990</name>
</gene>
<accession>A0ABQ1NK19</accession>
<keyword evidence="1" id="KW-0472">Membrane</keyword>
<dbReference type="Pfam" id="PF07670">
    <property type="entry name" value="Gate"/>
    <property type="match status" value="1"/>
</dbReference>
<evidence type="ECO:0000259" key="2">
    <source>
        <dbReference type="Pfam" id="PF07670"/>
    </source>
</evidence>
<feature type="transmembrane region" description="Helical" evidence="1">
    <location>
        <begin position="68"/>
        <end position="87"/>
    </location>
</feature>
<comment type="caution">
    <text evidence="3">The sequence shown here is derived from an EMBL/GenBank/DDBJ whole genome shotgun (WGS) entry which is preliminary data.</text>
</comment>
<evidence type="ECO:0000256" key="1">
    <source>
        <dbReference type="SAM" id="Phobius"/>
    </source>
</evidence>
<feature type="transmembrane region" description="Helical" evidence="1">
    <location>
        <begin position="108"/>
        <end position="127"/>
    </location>
</feature>
<feature type="domain" description="Nucleoside transporter/FeoB GTPase Gate" evidence="2">
    <location>
        <begin position="150"/>
        <end position="249"/>
    </location>
</feature>
<feature type="transmembrane region" description="Helical" evidence="1">
    <location>
        <begin position="382"/>
        <end position="402"/>
    </location>
</feature>
<sequence length="464" mass="51278">MEANKQTTYQTINSETKEEAFSWKSFNKFFIPSLIGILLFLAPIPFQGKVTIGVGILAESVQGFFADQIPLFMTILVTLSALGALAVKMLQPVWVERSPLLKNLFDVSIFWTGVRMIGAAFAIMTMMQLGPEFIWSDITGGTVLYSLVPVLTTWFLFAALLMPFLMSFGLMDFIGTLLRKVMQPVFKLPGRSAIDATASWMGAGPVGVLITTQQFEQGYYTKREASVIATNFSIASIAFSLVVITFIGLEQYFVPFYLVVTVAVFMAAIIVPRIPPLSRKKDEYDEIAGKQIEEYVPTGKSSFRSGLDKAMEQVEKVPSYKNVLYKGFANVLDIWLGLIPVVMGLGTLALVLAEFTPVFVWLSYPLVPVLEWMQLPEASEAAPALIVGFADMFLPAVIGSGIESELTRFVIAGISITQLIYMSEIGVLILKSKIPLSIGEMFVIFLQRTIVTLPIIVLFAHLLF</sequence>
<feature type="transmembrane region" description="Helical" evidence="1">
    <location>
        <begin position="154"/>
        <end position="178"/>
    </location>
</feature>
<dbReference type="Proteomes" id="UP000619534">
    <property type="component" value="Unassembled WGS sequence"/>
</dbReference>
<reference evidence="4" key="1">
    <citation type="journal article" date="2019" name="Int. J. Syst. Evol. Microbiol.">
        <title>The Global Catalogue of Microorganisms (GCM) 10K type strain sequencing project: providing services to taxonomists for standard genome sequencing and annotation.</title>
        <authorList>
            <consortium name="The Broad Institute Genomics Platform"/>
            <consortium name="The Broad Institute Genome Sequencing Center for Infectious Disease"/>
            <person name="Wu L."/>
            <person name="Ma J."/>
        </authorList>
    </citation>
    <scope>NUCLEOTIDE SEQUENCE [LARGE SCALE GENOMIC DNA]</scope>
    <source>
        <strain evidence="4">CCM 7282</strain>
    </source>
</reference>
<feature type="transmembrane region" description="Helical" evidence="1">
    <location>
        <begin position="409"/>
        <end position="430"/>
    </location>
</feature>
<protein>
    <submittedName>
        <fullName evidence="3">Membrane protein</fullName>
    </submittedName>
</protein>
<feature type="transmembrane region" description="Helical" evidence="1">
    <location>
        <begin position="227"/>
        <end position="247"/>
    </location>
</feature>
<dbReference type="RefSeq" id="WP_082412031.1">
    <property type="nucleotide sequence ID" value="NZ_BMCJ01000001.1"/>
</dbReference>
<feature type="transmembrane region" description="Helical" evidence="1">
    <location>
        <begin position="442"/>
        <end position="463"/>
    </location>
</feature>
<keyword evidence="1" id="KW-0812">Transmembrane</keyword>
<dbReference type="EMBL" id="BMCJ01000001">
    <property type="protein sequence ID" value="GGC79128.1"/>
    <property type="molecule type" value="Genomic_DNA"/>
</dbReference>
<evidence type="ECO:0000313" key="4">
    <source>
        <dbReference type="Proteomes" id="UP000619534"/>
    </source>
</evidence>
<dbReference type="InterPro" id="IPR011642">
    <property type="entry name" value="Gate_dom"/>
</dbReference>
<feature type="transmembrane region" description="Helical" evidence="1">
    <location>
        <begin position="334"/>
        <end position="362"/>
    </location>
</feature>
<feature type="transmembrane region" description="Helical" evidence="1">
    <location>
        <begin position="253"/>
        <end position="271"/>
    </location>
</feature>
<proteinExistence type="predicted"/>
<feature type="transmembrane region" description="Helical" evidence="1">
    <location>
        <begin position="29"/>
        <end position="48"/>
    </location>
</feature>
<organism evidence="3 4">
    <name type="scientific">Thalassobacillus devorans</name>
    <dbReference type="NCBI Taxonomy" id="279813"/>
    <lineage>
        <taxon>Bacteria</taxon>
        <taxon>Bacillati</taxon>
        <taxon>Bacillota</taxon>
        <taxon>Bacilli</taxon>
        <taxon>Bacillales</taxon>
        <taxon>Bacillaceae</taxon>
        <taxon>Thalassobacillus</taxon>
    </lineage>
</organism>
<keyword evidence="4" id="KW-1185">Reference proteome</keyword>